<comment type="caution">
    <text evidence="1">The sequence shown here is derived from an EMBL/GenBank/DDBJ whole genome shotgun (WGS) entry which is preliminary data.</text>
</comment>
<dbReference type="STRING" id="1432307.W9CVU3"/>
<dbReference type="AlphaFoldDB" id="W9CVU3"/>
<evidence type="ECO:0000313" key="2">
    <source>
        <dbReference type="Proteomes" id="UP000019487"/>
    </source>
</evidence>
<name>W9CVU3_SCLBF</name>
<dbReference type="EMBL" id="AYSA01000036">
    <property type="protein sequence ID" value="ESZ98729.1"/>
    <property type="molecule type" value="Genomic_DNA"/>
</dbReference>
<reference evidence="1 2" key="1">
    <citation type="journal article" date="2014" name="Genome Announc.">
        <title>Draft genome sequence of Sclerotinia borealis, a psychrophilic plant pathogenic fungus.</title>
        <authorList>
            <person name="Mardanov A.V."/>
            <person name="Beletsky A.V."/>
            <person name="Kadnikov V.V."/>
            <person name="Ignatov A.N."/>
            <person name="Ravin N.V."/>
        </authorList>
    </citation>
    <scope>NUCLEOTIDE SEQUENCE [LARGE SCALE GENOMIC DNA]</scope>
    <source>
        <strain evidence="2">F-4157</strain>
    </source>
</reference>
<accession>W9CVU3</accession>
<proteinExistence type="predicted"/>
<dbReference type="Proteomes" id="UP000019487">
    <property type="component" value="Unassembled WGS sequence"/>
</dbReference>
<protein>
    <submittedName>
        <fullName evidence="1">Uncharacterized protein</fullName>
    </submittedName>
</protein>
<organism evidence="1 2">
    <name type="scientific">Sclerotinia borealis (strain F-4128)</name>
    <dbReference type="NCBI Taxonomy" id="1432307"/>
    <lineage>
        <taxon>Eukaryota</taxon>
        <taxon>Fungi</taxon>
        <taxon>Dikarya</taxon>
        <taxon>Ascomycota</taxon>
        <taxon>Pezizomycotina</taxon>
        <taxon>Leotiomycetes</taxon>
        <taxon>Helotiales</taxon>
        <taxon>Sclerotiniaceae</taxon>
        <taxon>Sclerotinia</taxon>
    </lineage>
</organism>
<evidence type="ECO:0000313" key="1">
    <source>
        <dbReference type="EMBL" id="ESZ98729.1"/>
    </source>
</evidence>
<keyword evidence="2" id="KW-1185">Reference proteome</keyword>
<gene>
    <name evidence="1" type="ORF">SBOR_0967</name>
</gene>
<dbReference type="OrthoDB" id="2958217at2759"/>
<dbReference type="HOGENOM" id="CLU_111691_1_0_1"/>
<sequence>MGYKHYWGVKNPTKWSEIWPQLISDANLIIETLKDRAPLMDEKDNYHLPTIERGIHINGKDALEDFVLEEHEGQGFDFCKTARKEYDVMVATILIRAKMLAGDAFSFSSDGCWDEYEWKDALGVYLGLWPNENLSMKEIMEA</sequence>